<evidence type="ECO:0000256" key="3">
    <source>
        <dbReference type="SAM" id="SignalP"/>
    </source>
</evidence>
<keyword evidence="2" id="KW-1133">Transmembrane helix</keyword>
<evidence type="ECO:0000256" key="2">
    <source>
        <dbReference type="SAM" id="Phobius"/>
    </source>
</evidence>
<dbReference type="AlphaFoldDB" id="A0A6A5HEM7"/>
<reference evidence="5 6" key="1">
    <citation type="submission" date="2019-12" db="EMBL/GenBank/DDBJ databases">
        <title>Chromosome-level assembly of the Caenorhabditis remanei genome.</title>
        <authorList>
            <person name="Teterina A.A."/>
            <person name="Willis J.H."/>
            <person name="Phillips P.C."/>
        </authorList>
    </citation>
    <scope>NUCLEOTIDE SEQUENCE [LARGE SCALE GENOMIC DNA]</scope>
    <source>
        <strain evidence="5 6">PX506</strain>
        <tissue evidence="5">Whole organism</tissue>
    </source>
</reference>
<dbReference type="SUPFAM" id="SSF57440">
    <property type="entry name" value="Kringle-like"/>
    <property type="match status" value="1"/>
</dbReference>
<proteinExistence type="predicted"/>
<keyword evidence="2" id="KW-0472">Membrane</keyword>
<feature type="domain" description="Kringle-like" evidence="4">
    <location>
        <begin position="30"/>
        <end position="149"/>
    </location>
</feature>
<feature type="chain" id="PRO_5025538586" description="Kringle-like domain-containing protein" evidence="3">
    <location>
        <begin position="18"/>
        <end position="276"/>
    </location>
</feature>
<evidence type="ECO:0000256" key="1">
    <source>
        <dbReference type="ARBA" id="ARBA00023157"/>
    </source>
</evidence>
<evidence type="ECO:0000313" key="5">
    <source>
        <dbReference type="EMBL" id="KAF1766238.1"/>
    </source>
</evidence>
<evidence type="ECO:0000313" key="6">
    <source>
        <dbReference type="Proteomes" id="UP000483820"/>
    </source>
</evidence>
<dbReference type="RefSeq" id="XP_003113784.2">
    <property type="nucleotide sequence ID" value="XM_003113736.2"/>
</dbReference>
<dbReference type="KEGG" id="crq:GCK72_006194"/>
<dbReference type="Proteomes" id="UP000483820">
    <property type="component" value="Chromosome II"/>
</dbReference>
<keyword evidence="1" id="KW-1015">Disulfide bond</keyword>
<keyword evidence="3" id="KW-0732">Signal</keyword>
<dbReference type="Gene3D" id="2.40.20.10">
    <property type="entry name" value="Plasminogen Kringle 4"/>
    <property type="match status" value="1"/>
</dbReference>
<keyword evidence="2" id="KW-0812">Transmembrane</keyword>
<evidence type="ECO:0000259" key="4">
    <source>
        <dbReference type="Pfam" id="PF25866"/>
    </source>
</evidence>
<sequence length="276" mass="32022">MLIPILFLIKISSGVLYDGKFFDPKDRIRAECIVKKVMSEYEYLGNHDKSIDGEACVPWIEVTESWFSTASNAEKQRKQPAENFHHSKCRNLKLPIGHAMRNVSAIGTVKTHEITNGTQGPWCFINKMGTDGKSSFSYSPSVCFDPCDETKIVSEKEKKRVTENEYTVLKLNYNPTLLDPIEKLFSGYEFGDMKYYTFKKSREQPPQYLILRRRVFTALCIIFIAVMIWILTCFCVRKHSQKIHRKKEKALEGFYESTNLADIKMQAELRRERDDA</sequence>
<dbReference type="InterPro" id="IPR038178">
    <property type="entry name" value="Kringle_sf"/>
</dbReference>
<feature type="signal peptide" evidence="3">
    <location>
        <begin position="1"/>
        <end position="17"/>
    </location>
</feature>
<protein>
    <recommendedName>
        <fullName evidence="4">Kringle-like domain-containing protein</fullName>
    </recommendedName>
</protein>
<dbReference type="InterPro" id="IPR058845">
    <property type="entry name" value="Kringle_2"/>
</dbReference>
<accession>A0A6A5HEM7</accession>
<comment type="caution">
    <text evidence="5">The sequence shown here is derived from an EMBL/GenBank/DDBJ whole genome shotgun (WGS) entry which is preliminary data.</text>
</comment>
<dbReference type="EMBL" id="WUAV01000002">
    <property type="protein sequence ID" value="KAF1766238.1"/>
    <property type="molecule type" value="Genomic_DNA"/>
</dbReference>
<dbReference type="Pfam" id="PF25866">
    <property type="entry name" value="Kringle_2"/>
    <property type="match status" value="1"/>
</dbReference>
<dbReference type="CTD" id="9818780"/>
<name>A0A6A5HEM7_CAERE</name>
<dbReference type="InterPro" id="IPR013806">
    <property type="entry name" value="Kringle-like"/>
</dbReference>
<dbReference type="GeneID" id="9818780"/>
<organism evidence="5 6">
    <name type="scientific">Caenorhabditis remanei</name>
    <name type="common">Caenorhabditis vulgaris</name>
    <dbReference type="NCBI Taxonomy" id="31234"/>
    <lineage>
        <taxon>Eukaryota</taxon>
        <taxon>Metazoa</taxon>
        <taxon>Ecdysozoa</taxon>
        <taxon>Nematoda</taxon>
        <taxon>Chromadorea</taxon>
        <taxon>Rhabditida</taxon>
        <taxon>Rhabditina</taxon>
        <taxon>Rhabditomorpha</taxon>
        <taxon>Rhabditoidea</taxon>
        <taxon>Rhabditidae</taxon>
        <taxon>Peloderinae</taxon>
        <taxon>Caenorhabditis</taxon>
    </lineage>
</organism>
<feature type="transmembrane region" description="Helical" evidence="2">
    <location>
        <begin position="215"/>
        <end position="236"/>
    </location>
</feature>
<gene>
    <name evidence="5" type="ORF">GCK72_006194</name>
</gene>